<dbReference type="SMART" id="SM00347">
    <property type="entry name" value="HTH_MARR"/>
    <property type="match status" value="1"/>
</dbReference>
<evidence type="ECO:0000256" key="2">
    <source>
        <dbReference type="ARBA" id="ARBA00023125"/>
    </source>
</evidence>
<keyword evidence="1" id="KW-0805">Transcription regulation</keyword>
<evidence type="ECO:0000256" key="3">
    <source>
        <dbReference type="ARBA" id="ARBA00023163"/>
    </source>
</evidence>
<name>A0ABW3FM83_9PSEU</name>
<sequence>MSEIPEREQSAEARSDVERLTLSLVRISDRMRRARSRVVDPARVAVLQAAATQAEVRPSEIANRLTVHQSSVSRQVRALEADGLVSLARDPADGRSCLISLTEAGRAEAERLTRLGVDAMDRFVADWPEEDVRSLADLLERLEESIEDIKALAHRKATGRPWQRRAEAPS</sequence>
<dbReference type="SMART" id="SM00529">
    <property type="entry name" value="HTH_DTXR"/>
    <property type="match status" value="1"/>
</dbReference>
<dbReference type="Gene3D" id="1.10.10.10">
    <property type="entry name" value="Winged helix-like DNA-binding domain superfamily/Winged helix DNA-binding domain"/>
    <property type="match status" value="1"/>
</dbReference>
<dbReference type="InterPro" id="IPR036390">
    <property type="entry name" value="WH_DNA-bd_sf"/>
</dbReference>
<dbReference type="InterPro" id="IPR000835">
    <property type="entry name" value="HTH_MarR-typ"/>
</dbReference>
<dbReference type="PRINTS" id="PR00598">
    <property type="entry name" value="HTHMARR"/>
</dbReference>
<evidence type="ECO:0000259" key="4">
    <source>
        <dbReference type="PROSITE" id="PS50995"/>
    </source>
</evidence>
<dbReference type="Proteomes" id="UP001597018">
    <property type="component" value="Unassembled WGS sequence"/>
</dbReference>
<dbReference type="InterPro" id="IPR023187">
    <property type="entry name" value="Tscrpt_reg_MarR-type_CS"/>
</dbReference>
<dbReference type="PANTHER" id="PTHR33164">
    <property type="entry name" value="TRANSCRIPTIONAL REGULATOR, MARR FAMILY"/>
    <property type="match status" value="1"/>
</dbReference>
<dbReference type="EMBL" id="JBHTIW010000002">
    <property type="protein sequence ID" value="MFD0918973.1"/>
    <property type="molecule type" value="Genomic_DNA"/>
</dbReference>
<evidence type="ECO:0000313" key="6">
    <source>
        <dbReference type="Proteomes" id="UP001597018"/>
    </source>
</evidence>
<comment type="caution">
    <text evidence="5">The sequence shown here is derived from an EMBL/GenBank/DDBJ whole genome shotgun (WGS) entry which is preliminary data.</text>
</comment>
<dbReference type="InterPro" id="IPR039422">
    <property type="entry name" value="MarR/SlyA-like"/>
</dbReference>
<feature type="domain" description="HTH marR-type" evidence="4">
    <location>
        <begin position="10"/>
        <end position="144"/>
    </location>
</feature>
<protein>
    <submittedName>
        <fullName evidence="5">MarR family winged helix-turn-helix transcriptional regulator</fullName>
    </submittedName>
</protein>
<keyword evidence="2" id="KW-0238">DNA-binding</keyword>
<dbReference type="Pfam" id="PF12802">
    <property type="entry name" value="MarR_2"/>
    <property type="match status" value="1"/>
</dbReference>
<evidence type="ECO:0000256" key="1">
    <source>
        <dbReference type="ARBA" id="ARBA00023015"/>
    </source>
</evidence>
<dbReference type="PROSITE" id="PS01117">
    <property type="entry name" value="HTH_MARR_1"/>
    <property type="match status" value="1"/>
</dbReference>
<dbReference type="RefSeq" id="WP_345601416.1">
    <property type="nucleotide sequence ID" value="NZ_BAABLT010000033.1"/>
</dbReference>
<reference evidence="6" key="1">
    <citation type="journal article" date="2019" name="Int. J. Syst. Evol. Microbiol.">
        <title>The Global Catalogue of Microorganisms (GCM) 10K type strain sequencing project: providing services to taxonomists for standard genome sequencing and annotation.</title>
        <authorList>
            <consortium name="The Broad Institute Genomics Platform"/>
            <consortium name="The Broad Institute Genome Sequencing Center for Infectious Disease"/>
            <person name="Wu L."/>
            <person name="Ma J."/>
        </authorList>
    </citation>
    <scope>NUCLEOTIDE SEQUENCE [LARGE SCALE GENOMIC DNA]</scope>
    <source>
        <strain evidence="6">CCUG 56401</strain>
    </source>
</reference>
<proteinExistence type="predicted"/>
<dbReference type="InterPro" id="IPR036388">
    <property type="entry name" value="WH-like_DNA-bd_sf"/>
</dbReference>
<dbReference type="PROSITE" id="PS50995">
    <property type="entry name" value="HTH_MARR_2"/>
    <property type="match status" value="1"/>
</dbReference>
<organism evidence="5 6">
    <name type="scientific">Saccharopolyspora rosea</name>
    <dbReference type="NCBI Taxonomy" id="524884"/>
    <lineage>
        <taxon>Bacteria</taxon>
        <taxon>Bacillati</taxon>
        <taxon>Actinomycetota</taxon>
        <taxon>Actinomycetes</taxon>
        <taxon>Pseudonocardiales</taxon>
        <taxon>Pseudonocardiaceae</taxon>
        <taxon>Saccharopolyspora</taxon>
    </lineage>
</organism>
<accession>A0ABW3FM83</accession>
<gene>
    <name evidence="5" type="ORF">ACFQ16_04375</name>
</gene>
<evidence type="ECO:0000313" key="5">
    <source>
        <dbReference type="EMBL" id="MFD0918973.1"/>
    </source>
</evidence>
<keyword evidence="3" id="KW-0804">Transcription</keyword>
<dbReference type="SUPFAM" id="SSF46785">
    <property type="entry name" value="Winged helix' DNA-binding domain"/>
    <property type="match status" value="1"/>
</dbReference>
<keyword evidence="6" id="KW-1185">Reference proteome</keyword>
<dbReference type="PANTHER" id="PTHR33164:SF43">
    <property type="entry name" value="HTH-TYPE TRANSCRIPTIONAL REPRESSOR YETL"/>
    <property type="match status" value="1"/>
</dbReference>
<dbReference type="InterPro" id="IPR022689">
    <property type="entry name" value="Iron_dep_repressor"/>
</dbReference>